<sequence length="82" mass="8990">MVQDGIRVRFRVAGDAGGQVCFEPTGMCYDLADGEHVSALLDEAQVRALEVTYWAGGISVWVRGNFTTFDQNGNELHQLWGG</sequence>
<evidence type="ECO:0000313" key="1">
    <source>
        <dbReference type="EMBL" id="SFK31559.1"/>
    </source>
</evidence>
<protein>
    <submittedName>
        <fullName evidence="1">Uncharacterized protein</fullName>
    </submittedName>
</protein>
<dbReference type="Proteomes" id="UP000199025">
    <property type="component" value="Unassembled WGS sequence"/>
</dbReference>
<dbReference type="OrthoDB" id="3699905at2"/>
<accession>A0A1I3YJP0</accession>
<gene>
    <name evidence="1" type="ORF">SAMN05421835_11813</name>
</gene>
<proteinExistence type="predicted"/>
<dbReference type="AlphaFoldDB" id="A0A1I3YJP0"/>
<dbReference type="RefSeq" id="WP_091512408.1">
    <property type="nucleotide sequence ID" value="NZ_FORP01000018.1"/>
</dbReference>
<name>A0A1I3YJP0_9PSEU</name>
<reference evidence="1 2" key="1">
    <citation type="submission" date="2016-10" db="EMBL/GenBank/DDBJ databases">
        <authorList>
            <person name="de Groot N.N."/>
        </authorList>
    </citation>
    <scope>NUCLEOTIDE SEQUENCE [LARGE SCALE GENOMIC DNA]</scope>
    <source>
        <strain evidence="1 2">DSM 44468</strain>
    </source>
</reference>
<organism evidence="1 2">
    <name type="scientific">Amycolatopsis sacchari</name>
    <dbReference type="NCBI Taxonomy" id="115433"/>
    <lineage>
        <taxon>Bacteria</taxon>
        <taxon>Bacillati</taxon>
        <taxon>Actinomycetota</taxon>
        <taxon>Actinomycetes</taxon>
        <taxon>Pseudonocardiales</taxon>
        <taxon>Pseudonocardiaceae</taxon>
        <taxon>Amycolatopsis</taxon>
    </lineage>
</organism>
<evidence type="ECO:0000313" key="2">
    <source>
        <dbReference type="Proteomes" id="UP000199025"/>
    </source>
</evidence>
<dbReference type="STRING" id="115433.SAMN05421835_11813"/>
<keyword evidence="2" id="KW-1185">Reference proteome</keyword>
<dbReference type="EMBL" id="FORP01000018">
    <property type="protein sequence ID" value="SFK31559.1"/>
    <property type="molecule type" value="Genomic_DNA"/>
</dbReference>